<comment type="caution">
    <text evidence="2">The sequence shown here is derived from an EMBL/GenBank/DDBJ whole genome shotgun (WGS) entry which is preliminary data.</text>
</comment>
<name>A0ABY2UP40_9RHOB</name>
<evidence type="ECO:0000259" key="1">
    <source>
        <dbReference type="PROSITE" id="PS50112"/>
    </source>
</evidence>
<dbReference type="Proteomes" id="UP000305041">
    <property type="component" value="Unassembled WGS sequence"/>
</dbReference>
<dbReference type="EMBL" id="VAUA01000014">
    <property type="protein sequence ID" value="TLP56036.1"/>
    <property type="molecule type" value="Genomic_DNA"/>
</dbReference>
<reference evidence="2 3" key="1">
    <citation type="submission" date="2019-05" db="EMBL/GenBank/DDBJ databases">
        <title>Draft genome sequence of Pelagicola sp. DSW4-44.</title>
        <authorList>
            <person name="Oh J."/>
        </authorList>
    </citation>
    <scope>NUCLEOTIDE SEQUENCE [LARGE SCALE GENOMIC DNA]</scope>
    <source>
        <strain evidence="2 3">DSW4-44</strain>
    </source>
</reference>
<organism evidence="2 3">
    <name type="scientific">Parasedimentitalea maritima</name>
    <dbReference type="NCBI Taxonomy" id="2578117"/>
    <lineage>
        <taxon>Bacteria</taxon>
        <taxon>Pseudomonadati</taxon>
        <taxon>Pseudomonadota</taxon>
        <taxon>Alphaproteobacteria</taxon>
        <taxon>Rhodobacterales</taxon>
        <taxon>Paracoccaceae</taxon>
        <taxon>Parasedimentitalea</taxon>
    </lineage>
</organism>
<dbReference type="InterPro" id="IPR035965">
    <property type="entry name" value="PAS-like_dom_sf"/>
</dbReference>
<accession>A0ABY2UP40</accession>
<feature type="domain" description="PAS" evidence="1">
    <location>
        <begin position="36"/>
        <end position="66"/>
    </location>
</feature>
<dbReference type="NCBIfam" id="TIGR00229">
    <property type="entry name" value="sensory_box"/>
    <property type="match status" value="1"/>
</dbReference>
<dbReference type="Pfam" id="PF13426">
    <property type="entry name" value="PAS_9"/>
    <property type="match status" value="1"/>
</dbReference>
<proteinExistence type="predicted"/>
<dbReference type="SUPFAM" id="SSF55785">
    <property type="entry name" value="PYP-like sensor domain (PAS domain)"/>
    <property type="match status" value="1"/>
</dbReference>
<gene>
    <name evidence="2" type="ORF">FEE96_22270</name>
</gene>
<evidence type="ECO:0000313" key="2">
    <source>
        <dbReference type="EMBL" id="TLP56036.1"/>
    </source>
</evidence>
<dbReference type="InterPro" id="IPR000014">
    <property type="entry name" value="PAS"/>
</dbReference>
<dbReference type="CDD" id="cd00130">
    <property type="entry name" value="PAS"/>
    <property type="match status" value="1"/>
</dbReference>
<keyword evidence="3" id="KW-1185">Reference proteome</keyword>
<dbReference type="PROSITE" id="PS50112">
    <property type="entry name" value="PAS"/>
    <property type="match status" value="1"/>
</dbReference>
<evidence type="ECO:0000313" key="3">
    <source>
        <dbReference type="Proteomes" id="UP000305041"/>
    </source>
</evidence>
<dbReference type="Gene3D" id="3.30.450.20">
    <property type="entry name" value="PAS domain"/>
    <property type="match status" value="1"/>
</dbReference>
<sequence length="119" mass="13252">MTASPCQGGFATIQQKDLVLAEVTDLSNAIHSAAIVTIADSDGKIIQTNHHFTEISGYTEAEVLGREHSVLSSDHHREEYFADLWSTIKKGKVWRSEICNKVKNGSKLRGWRPATLTYH</sequence>
<protein>
    <submittedName>
        <fullName evidence="2">PAS domain S-box protein</fullName>
    </submittedName>
</protein>